<dbReference type="AlphaFoldDB" id="A0A2T4U5Y2"/>
<accession>A0A2T4U5Y2</accession>
<comment type="caution">
    <text evidence="1">The sequence shown here is derived from an EMBL/GenBank/DDBJ whole genome shotgun (WGS) entry which is preliminary data.</text>
</comment>
<dbReference type="OrthoDB" id="2454248at2"/>
<organism evidence="1 2">
    <name type="scientific">Alkalicoccus saliphilus</name>
    <dbReference type="NCBI Taxonomy" id="200989"/>
    <lineage>
        <taxon>Bacteria</taxon>
        <taxon>Bacillati</taxon>
        <taxon>Bacillota</taxon>
        <taxon>Bacilli</taxon>
        <taxon>Bacillales</taxon>
        <taxon>Bacillaceae</taxon>
        <taxon>Alkalicoccus</taxon>
    </lineage>
</organism>
<sequence length="64" mass="7473">MRYFVDHKTKLIHKILSAGDECGFNTTPVSEREFTNNTEYIEKLTNSSEYERCPHCQKFALVSD</sequence>
<reference evidence="1 2" key="1">
    <citation type="submission" date="2018-03" db="EMBL/GenBank/DDBJ databases">
        <title>Alkalicoccus saliphilus sp. nov., isolated from a mineral pool.</title>
        <authorList>
            <person name="Zhao B."/>
        </authorList>
    </citation>
    <scope>NUCLEOTIDE SEQUENCE [LARGE SCALE GENOMIC DNA]</scope>
    <source>
        <strain evidence="1 2">6AG</strain>
    </source>
</reference>
<dbReference type="RefSeq" id="WP_107584932.1">
    <property type="nucleotide sequence ID" value="NZ_PZJJ01000013.1"/>
</dbReference>
<dbReference type="EMBL" id="PZJJ01000013">
    <property type="protein sequence ID" value="PTL38800.1"/>
    <property type="molecule type" value="Genomic_DNA"/>
</dbReference>
<dbReference type="Proteomes" id="UP000240509">
    <property type="component" value="Unassembled WGS sequence"/>
</dbReference>
<proteinExistence type="predicted"/>
<protein>
    <submittedName>
        <fullName evidence="1">Uncharacterized protein</fullName>
    </submittedName>
</protein>
<evidence type="ECO:0000313" key="1">
    <source>
        <dbReference type="EMBL" id="PTL38800.1"/>
    </source>
</evidence>
<keyword evidence="2" id="KW-1185">Reference proteome</keyword>
<evidence type="ECO:0000313" key="2">
    <source>
        <dbReference type="Proteomes" id="UP000240509"/>
    </source>
</evidence>
<gene>
    <name evidence="1" type="ORF">C6Y45_09180</name>
</gene>
<name>A0A2T4U5Y2_9BACI</name>